<evidence type="ECO:0000256" key="9">
    <source>
        <dbReference type="RuleBase" id="RU364151"/>
    </source>
</evidence>
<keyword evidence="12" id="KW-1185">Reference proteome</keyword>
<comment type="caution">
    <text evidence="11">The sequence shown here is derived from an EMBL/GenBank/DDBJ whole genome shotgun (WGS) entry which is preliminary data.</text>
</comment>
<dbReference type="Pfam" id="PF08633">
    <property type="entry name" value="Rox3"/>
    <property type="match status" value="1"/>
</dbReference>
<dbReference type="GO" id="GO:0016592">
    <property type="term" value="C:mediator complex"/>
    <property type="evidence" value="ECO:0007669"/>
    <property type="project" value="InterPro"/>
</dbReference>
<evidence type="ECO:0000256" key="6">
    <source>
        <dbReference type="ARBA" id="ARBA00023163"/>
    </source>
</evidence>
<feature type="region of interest" description="Disordered" evidence="10">
    <location>
        <begin position="1"/>
        <end position="105"/>
    </location>
</feature>
<evidence type="ECO:0000256" key="7">
    <source>
        <dbReference type="ARBA" id="ARBA00023242"/>
    </source>
</evidence>
<gene>
    <name evidence="9" type="primary">MED19</name>
    <name evidence="11" type="ORF">CAC42_7763</name>
</gene>
<feature type="compositionally biased region" description="Polar residues" evidence="10">
    <location>
        <begin position="354"/>
        <end position="368"/>
    </location>
</feature>
<keyword evidence="7 9" id="KW-0539">Nucleus</keyword>
<comment type="subunit">
    <text evidence="9">Component of the Mediator complex.</text>
</comment>
<accession>A0A2K1QXL6</accession>
<keyword evidence="4 9" id="KW-0805">Transcription regulation</keyword>
<dbReference type="STRING" id="2082308.A0A2K1QXL6"/>
<reference evidence="11 12" key="1">
    <citation type="submission" date="2017-06" db="EMBL/GenBank/DDBJ databases">
        <title>Draft genome sequence of a variant of Elsinoe murrayae.</title>
        <authorList>
            <person name="Cheng Q."/>
        </authorList>
    </citation>
    <scope>NUCLEOTIDE SEQUENCE [LARGE SCALE GENOMIC DNA]</scope>
    <source>
        <strain evidence="11 12">CQ-2017a</strain>
    </source>
</reference>
<dbReference type="OrthoDB" id="2160599at2759"/>
<feature type="compositionally biased region" description="Polar residues" evidence="10">
    <location>
        <begin position="24"/>
        <end position="45"/>
    </location>
</feature>
<evidence type="ECO:0000313" key="12">
    <source>
        <dbReference type="Proteomes" id="UP000243797"/>
    </source>
</evidence>
<evidence type="ECO:0000256" key="1">
    <source>
        <dbReference type="ARBA" id="ARBA00004123"/>
    </source>
</evidence>
<dbReference type="Proteomes" id="UP000243797">
    <property type="component" value="Unassembled WGS sequence"/>
</dbReference>
<feature type="region of interest" description="Disordered" evidence="10">
    <location>
        <begin position="251"/>
        <end position="368"/>
    </location>
</feature>
<comment type="similarity">
    <text evidence="2 9">Belongs to the Mediator complex subunit 19 family.</text>
</comment>
<evidence type="ECO:0000256" key="8">
    <source>
        <dbReference type="ARBA" id="ARBA00032018"/>
    </source>
</evidence>
<organism evidence="11 12">
    <name type="scientific">Sphaceloma murrayae</name>
    <dbReference type="NCBI Taxonomy" id="2082308"/>
    <lineage>
        <taxon>Eukaryota</taxon>
        <taxon>Fungi</taxon>
        <taxon>Dikarya</taxon>
        <taxon>Ascomycota</taxon>
        <taxon>Pezizomycotina</taxon>
        <taxon>Dothideomycetes</taxon>
        <taxon>Dothideomycetidae</taxon>
        <taxon>Myriangiales</taxon>
        <taxon>Elsinoaceae</taxon>
        <taxon>Sphaceloma</taxon>
    </lineage>
</organism>
<sequence length="368" mass="39709">MASPERSPKRQRLSPPGDDAPLTAGTSGADSAYGSTTASQVNGITSHKGEAPTSIPGLSLGGQQTAVHGPSGSRTDDQALKVEDAEHRRTDHERQDTIPSATEDLPLLCSKPHPRSRPHPTQNLISLYGLNTLASTVARRDPATGAKINKLRKSYEGKVKKQDLPGRNKPTHIDGELMGFMEWADEAWHDQRIYGRELENALDPVKGRFWREDGEGGKGKVERAVTLAVGRLPREEDEKWRAALSLDEPAATKAPVKAPGFQGNGRLKPGLLNTAHRASAPASPMSRSAVDRPDRSGKKRRYDDASFEGYEGSWTDEAGYVSGDSRGNKGKRRREFDHPSSASQSAGASDHGHFNSSSGNKVVGVRSS</sequence>
<protein>
    <recommendedName>
        <fullName evidence="3 9">Mediator of RNA polymerase II transcription subunit 19</fullName>
    </recommendedName>
    <alternativeName>
        <fullName evidence="8 9">Mediator complex subunit 19</fullName>
    </alternativeName>
</protein>
<dbReference type="GO" id="GO:0006357">
    <property type="term" value="P:regulation of transcription by RNA polymerase II"/>
    <property type="evidence" value="ECO:0007669"/>
    <property type="project" value="InterPro"/>
</dbReference>
<proteinExistence type="inferred from homology"/>
<feature type="compositionally biased region" description="Basic and acidic residues" evidence="10">
    <location>
        <begin position="289"/>
        <end position="304"/>
    </location>
</feature>
<dbReference type="AlphaFoldDB" id="A0A2K1QXL6"/>
<evidence type="ECO:0000256" key="3">
    <source>
        <dbReference type="ARBA" id="ARBA00019615"/>
    </source>
</evidence>
<evidence type="ECO:0000256" key="2">
    <source>
        <dbReference type="ARBA" id="ARBA00009259"/>
    </source>
</evidence>
<comment type="subcellular location">
    <subcellularLocation>
        <location evidence="1 9">Nucleus</location>
    </subcellularLocation>
</comment>
<comment type="function">
    <text evidence="9">Component of the Mediator complex, a coactivator involved in the regulated transcription of nearly all RNA polymerase II-dependent genes. Mediator functions as a bridge to convey information from gene-specific regulatory proteins to the basal RNA polymerase II transcription machinery. Mediator is recruited to promoters by direct interactions with regulatory proteins and serves as a scaffold for the assembly of a functional preinitiation complex with RNA polymerase II and the general transcription factors.</text>
</comment>
<evidence type="ECO:0000256" key="10">
    <source>
        <dbReference type="SAM" id="MobiDB-lite"/>
    </source>
</evidence>
<name>A0A2K1QXL6_9PEZI</name>
<keyword evidence="5 9" id="KW-0010">Activator</keyword>
<dbReference type="InParanoid" id="A0A2K1QXL6"/>
<dbReference type="InterPro" id="IPR013942">
    <property type="entry name" value="Mediator_Med19_fun"/>
</dbReference>
<feature type="compositionally biased region" description="Low complexity" evidence="10">
    <location>
        <begin position="277"/>
        <end position="288"/>
    </location>
</feature>
<dbReference type="EMBL" id="NKHZ01000029">
    <property type="protein sequence ID" value="PNS19796.1"/>
    <property type="molecule type" value="Genomic_DNA"/>
</dbReference>
<feature type="compositionally biased region" description="Basic and acidic residues" evidence="10">
    <location>
        <begin position="74"/>
        <end position="96"/>
    </location>
</feature>
<evidence type="ECO:0000313" key="11">
    <source>
        <dbReference type="EMBL" id="PNS19796.1"/>
    </source>
</evidence>
<evidence type="ECO:0000256" key="5">
    <source>
        <dbReference type="ARBA" id="ARBA00023159"/>
    </source>
</evidence>
<evidence type="ECO:0000256" key="4">
    <source>
        <dbReference type="ARBA" id="ARBA00023015"/>
    </source>
</evidence>
<keyword evidence="6 9" id="KW-0804">Transcription</keyword>
<dbReference type="GO" id="GO:0003712">
    <property type="term" value="F:transcription coregulator activity"/>
    <property type="evidence" value="ECO:0007669"/>
    <property type="project" value="InterPro"/>
</dbReference>